<accession>A0A8D8NDL2</accession>
<evidence type="ECO:0000313" key="1">
    <source>
        <dbReference type="EMBL" id="CAG6561442.1"/>
    </source>
</evidence>
<protein>
    <submittedName>
        <fullName evidence="1">(northern house mosquito) hypothetical protein</fullName>
    </submittedName>
</protein>
<dbReference type="EMBL" id="HBUE01266239">
    <property type="protein sequence ID" value="CAG6561442.1"/>
    <property type="molecule type" value="Transcribed_RNA"/>
</dbReference>
<proteinExistence type="predicted"/>
<name>A0A8D8NDL2_CULPI</name>
<dbReference type="AlphaFoldDB" id="A0A8D8NDL2"/>
<reference evidence="1" key="1">
    <citation type="submission" date="2021-05" db="EMBL/GenBank/DDBJ databases">
        <authorList>
            <person name="Alioto T."/>
            <person name="Alioto T."/>
            <person name="Gomez Garrido J."/>
        </authorList>
    </citation>
    <scope>NUCLEOTIDE SEQUENCE</scope>
</reference>
<sequence>MMVKIKLKFCKINLLASRATQNGTVKNVTNRTLPLNHSVPTSLVIKRWKLAGSRVNSAKGVFQTTTHNAGTSARVRQRGIPYPWFAKSATEHSQIGIFFICTNTGIEL</sequence>
<dbReference type="EMBL" id="HBUE01161044">
    <property type="protein sequence ID" value="CAG6510038.1"/>
    <property type="molecule type" value="Transcribed_RNA"/>
</dbReference>
<organism evidence="1">
    <name type="scientific">Culex pipiens</name>
    <name type="common">House mosquito</name>
    <dbReference type="NCBI Taxonomy" id="7175"/>
    <lineage>
        <taxon>Eukaryota</taxon>
        <taxon>Metazoa</taxon>
        <taxon>Ecdysozoa</taxon>
        <taxon>Arthropoda</taxon>
        <taxon>Hexapoda</taxon>
        <taxon>Insecta</taxon>
        <taxon>Pterygota</taxon>
        <taxon>Neoptera</taxon>
        <taxon>Endopterygota</taxon>
        <taxon>Diptera</taxon>
        <taxon>Nematocera</taxon>
        <taxon>Culicoidea</taxon>
        <taxon>Culicidae</taxon>
        <taxon>Culicinae</taxon>
        <taxon>Culicini</taxon>
        <taxon>Culex</taxon>
        <taxon>Culex</taxon>
    </lineage>
</organism>